<sequence>SLRELNLDEISRQYYFNKDAFELTYSKGCCVAFALDLLIKKISSGQKSFDDILKLMIKRYNYKDNGHTYSHEEVEETIKEVLGDNYFPSYKKLYGKDFVLEFYPILDKAGLSIQKKKGRRLYFGILNFGPPGGPVKVLSVDRESPAYAAGLRSGDILLEINGKKIKSPASIKELVKHIPENEPVKLTLERDDKKLKITTPWNSYATEFVINREEENLKDKL</sequence>
<accession>A0A7V0Q6P4</accession>
<evidence type="ECO:0000259" key="1">
    <source>
        <dbReference type="PROSITE" id="PS50106"/>
    </source>
</evidence>
<organism evidence="2">
    <name type="scientific">candidate division WOR-3 bacterium</name>
    <dbReference type="NCBI Taxonomy" id="2052148"/>
    <lineage>
        <taxon>Bacteria</taxon>
        <taxon>Bacteria division WOR-3</taxon>
    </lineage>
</organism>
<dbReference type="SUPFAM" id="SSF50156">
    <property type="entry name" value="PDZ domain-like"/>
    <property type="match status" value="1"/>
</dbReference>
<protein>
    <submittedName>
        <fullName evidence="2">PDZ domain-containing protein</fullName>
    </submittedName>
</protein>
<evidence type="ECO:0000313" key="2">
    <source>
        <dbReference type="EMBL" id="HDL60595.1"/>
    </source>
</evidence>
<dbReference type="EMBL" id="DRDR01000173">
    <property type="protein sequence ID" value="HDL60595.1"/>
    <property type="molecule type" value="Genomic_DNA"/>
</dbReference>
<dbReference type="Gene3D" id="2.30.42.10">
    <property type="match status" value="1"/>
</dbReference>
<feature type="domain" description="PDZ" evidence="1">
    <location>
        <begin position="110"/>
        <end position="167"/>
    </location>
</feature>
<dbReference type="InterPro" id="IPR036034">
    <property type="entry name" value="PDZ_sf"/>
</dbReference>
<dbReference type="AlphaFoldDB" id="A0A7V0Q6P4"/>
<dbReference type="PROSITE" id="PS50106">
    <property type="entry name" value="PDZ"/>
    <property type="match status" value="1"/>
</dbReference>
<dbReference type="InterPro" id="IPR041489">
    <property type="entry name" value="PDZ_6"/>
</dbReference>
<reference evidence="2" key="1">
    <citation type="journal article" date="2020" name="mSystems">
        <title>Genome- and Community-Level Interaction Insights into Carbon Utilization and Element Cycling Functions of Hydrothermarchaeota in Hydrothermal Sediment.</title>
        <authorList>
            <person name="Zhou Z."/>
            <person name="Liu Y."/>
            <person name="Xu W."/>
            <person name="Pan J."/>
            <person name="Luo Z.H."/>
            <person name="Li M."/>
        </authorList>
    </citation>
    <scope>NUCLEOTIDE SEQUENCE [LARGE SCALE GENOMIC DNA]</scope>
    <source>
        <strain evidence="2">HyVt-28</strain>
    </source>
</reference>
<dbReference type="InterPro" id="IPR001478">
    <property type="entry name" value="PDZ"/>
</dbReference>
<name>A0A7V0Q6P4_UNCW3</name>
<dbReference type="SMART" id="SM00228">
    <property type="entry name" value="PDZ"/>
    <property type="match status" value="1"/>
</dbReference>
<comment type="caution">
    <text evidence="2">The sequence shown here is derived from an EMBL/GenBank/DDBJ whole genome shotgun (WGS) entry which is preliminary data.</text>
</comment>
<gene>
    <name evidence="2" type="ORF">ENH14_03965</name>
</gene>
<proteinExistence type="predicted"/>
<dbReference type="Gene3D" id="1.10.390.10">
    <property type="entry name" value="Neutral Protease Domain 2"/>
    <property type="match status" value="1"/>
</dbReference>
<feature type="non-terminal residue" evidence="2">
    <location>
        <position position="1"/>
    </location>
</feature>
<dbReference type="Pfam" id="PF17820">
    <property type="entry name" value="PDZ_6"/>
    <property type="match status" value="1"/>
</dbReference>
<dbReference type="InterPro" id="IPR027268">
    <property type="entry name" value="Peptidase_M4/M1_CTD_sf"/>
</dbReference>
<dbReference type="Proteomes" id="UP000886381">
    <property type="component" value="Unassembled WGS sequence"/>
</dbReference>